<feature type="domain" description="Beta galactosidase small chain/" evidence="11">
    <location>
        <begin position="789"/>
        <end position="1064"/>
    </location>
</feature>
<dbReference type="SUPFAM" id="SSF74650">
    <property type="entry name" value="Galactose mutarotase-like"/>
    <property type="match status" value="1"/>
</dbReference>
<dbReference type="FunFam" id="3.20.20.80:FF:000121">
    <property type="entry name" value="Beta-galactosidase"/>
    <property type="match status" value="1"/>
</dbReference>
<keyword evidence="7" id="KW-0106">Calcium</keyword>
<dbReference type="Gene3D" id="2.60.120.260">
    <property type="entry name" value="Galactose-binding domain-like"/>
    <property type="match status" value="1"/>
</dbReference>
<keyword evidence="6" id="KW-0378">Hydrolase</keyword>
<dbReference type="Proteomes" id="UP000473905">
    <property type="component" value="Unassembled WGS sequence"/>
</dbReference>
<keyword evidence="10" id="KW-0732">Signal</keyword>
<dbReference type="Gene3D" id="3.20.20.80">
    <property type="entry name" value="Glycosidases"/>
    <property type="match status" value="1"/>
</dbReference>
<dbReference type="GO" id="GO:0004565">
    <property type="term" value="F:beta-galactosidase activity"/>
    <property type="evidence" value="ECO:0007669"/>
    <property type="project" value="UniProtKB-EC"/>
</dbReference>
<evidence type="ECO:0000256" key="5">
    <source>
        <dbReference type="ARBA" id="ARBA00012756"/>
    </source>
</evidence>
<comment type="subunit">
    <text evidence="4">Monomer.</text>
</comment>
<dbReference type="GO" id="GO:0030246">
    <property type="term" value="F:carbohydrate binding"/>
    <property type="evidence" value="ECO:0007669"/>
    <property type="project" value="InterPro"/>
</dbReference>
<dbReference type="GO" id="GO:0009341">
    <property type="term" value="C:beta-galactosidase complex"/>
    <property type="evidence" value="ECO:0007669"/>
    <property type="project" value="InterPro"/>
</dbReference>
<evidence type="ECO:0000313" key="13">
    <source>
        <dbReference type="Proteomes" id="UP000473905"/>
    </source>
</evidence>
<dbReference type="AlphaFoldDB" id="A0A5M5E8D2"/>
<dbReference type="InterPro" id="IPR032312">
    <property type="entry name" value="LacZ_4"/>
</dbReference>
<feature type="chain" id="PRO_5030133001" description="beta-galactosidase" evidence="10">
    <location>
        <begin position="21"/>
        <end position="1070"/>
    </location>
</feature>
<keyword evidence="8" id="KW-0326">Glycosidase</keyword>
<evidence type="ECO:0000256" key="3">
    <source>
        <dbReference type="ARBA" id="ARBA00007401"/>
    </source>
</evidence>
<dbReference type="InterPro" id="IPR013783">
    <property type="entry name" value="Ig-like_fold"/>
</dbReference>
<dbReference type="GO" id="GO:0005990">
    <property type="term" value="P:lactose catabolic process"/>
    <property type="evidence" value="ECO:0007669"/>
    <property type="project" value="TreeGrafter"/>
</dbReference>
<dbReference type="EMBL" id="VWKB01000050">
    <property type="protein sequence ID" value="KAA4089855.1"/>
    <property type="molecule type" value="Genomic_DNA"/>
</dbReference>
<dbReference type="InterPro" id="IPR006101">
    <property type="entry name" value="Glyco_hydro_2"/>
</dbReference>
<dbReference type="Gene3D" id="2.70.98.10">
    <property type="match status" value="1"/>
</dbReference>
<comment type="caution">
    <text evidence="12">The sequence shown here is derived from an EMBL/GenBank/DDBJ whole genome shotgun (WGS) entry which is preliminary data.</text>
</comment>
<dbReference type="InterPro" id="IPR008979">
    <property type="entry name" value="Galactose-bd-like_sf"/>
</dbReference>
<dbReference type="InterPro" id="IPR017853">
    <property type="entry name" value="GH"/>
</dbReference>
<dbReference type="InterPro" id="IPR014718">
    <property type="entry name" value="GH-type_carb-bd"/>
</dbReference>
<comment type="cofactor">
    <cofactor evidence="2">
        <name>Ca(2+)</name>
        <dbReference type="ChEBI" id="CHEBI:29108"/>
    </cofactor>
</comment>
<dbReference type="PANTHER" id="PTHR46323:SF2">
    <property type="entry name" value="BETA-GALACTOSIDASE"/>
    <property type="match status" value="1"/>
</dbReference>
<evidence type="ECO:0000256" key="9">
    <source>
        <dbReference type="ARBA" id="ARBA00032230"/>
    </source>
</evidence>
<evidence type="ECO:0000256" key="10">
    <source>
        <dbReference type="SAM" id="SignalP"/>
    </source>
</evidence>
<dbReference type="EC" id="3.2.1.23" evidence="5"/>
<dbReference type="InterPro" id="IPR036156">
    <property type="entry name" value="Beta-gal/glucu_dom_sf"/>
</dbReference>
<dbReference type="Pfam" id="PF02836">
    <property type="entry name" value="Glyco_hydro_2_C"/>
    <property type="match status" value="1"/>
</dbReference>
<evidence type="ECO:0000256" key="2">
    <source>
        <dbReference type="ARBA" id="ARBA00001913"/>
    </source>
</evidence>
<gene>
    <name evidence="12" type="ORF">F3D66_26240</name>
</gene>
<dbReference type="SUPFAM" id="SSF51445">
    <property type="entry name" value="(Trans)glycosidases"/>
    <property type="match status" value="1"/>
</dbReference>
<sequence length="1070" mass="123579">MKTIKTLCLAMMLASVNGVAQNRTEWLDPEVNQVNRMPMHTYYFAYESEELAMKGDKWLSENIMSLNGIWKFNWVKDSDMRPLDFYKTDFNDLGWGKMPVPGNWEMNGYGDPQYVNLGYPWRSQIEDCEINDLTQAWTNKYYHTPPKFPVENNHVGSYRRSFVVPANWKGKTVIAHFGAVTSNIYLYVNGKFVGYSEDSKLEAEFDLTPYVKFGKENLIAFQVFRWCDGTYLEDQDYYRLSGVSRDCYLYARNNKRIDDLRIMPDLDKTYTDATLDVSLELNGRQTVSLELFSPDGQPVETKTVSGSGHQTVSFNVKSPLKWTAETPNLYKLLAISNGEVIPVNVGFRKVELDNEKGQILVNGQPVLFKGADRHDIDPDYGYVISKERMLQDIRLMKELNINAVRTSHYPNDTYWYDLCDKYGIYVCAEANIESHGMMLFEDRSLAKNKQYAKAHLERNQRHVQRNFNNPSIIFWSLGNEAGMGPNFEACYNWIKNEDPSRACQFEPAMSQVIRDLNKGMTLEESLKKNPSVDYTDIFCPMYAGYSPCEKYLKANPKKPLIQCEYGHSMGNSMGGFEHYWNMIRKYPQFQGGFIWDFVDQGIRQYDDKGNMYYAYGGDFNPYDASDNNFCANGLVSPDRVPNPQSYEVKYFHQPIWTTQSDIKNGKVNVYNEYFFRNIDAYNMKWNLVVNGNVVEEGVISNLDVPAQSAKEYQIPFSSSEFTADDEVFLNVYYTLKKAEQLLNAGYVIAKSQIPVNTSGFVFEQLANKASGHPEILAPRIKEPDVNRVIVEGENFNIEFSKVDGFLCRYDVNGISMLEKGTSLIPNFWRAGTDNDYGARLNLKYKVWKNPVMKLKGINSRVENSMVYVDAEYQMPEVFSILKLSYVINNEGDIQVTQKLLTEKGKKVPNMFRYGMRMRMPKEMYYSHFYGRGPVENYIDRNHNSFVGIYKMTTQEQFYPYIRPQENGCKTDIRWWNQTNKGGIGLNFVASKPFSMVALNYTIESLDDGDLKDQRHSGQVEPADFIEVCIDYAQQGLGGENSWGSTCLPQYRLTYKDYEFTYQIKPLDTVY</sequence>
<keyword evidence="13" id="KW-1185">Reference proteome</keyword>
<evidence type="ECO:0000256" key="8">
    <source>
        <dbReference type="ARBA" id="ARBA00023295"/>
    </source>
</evidence>
<dbReference type="SUPFAM" id="SSF49785">
    <property type="entry name" value="Galactose-binding domain-like"/>
    <property type="match status" value="1"/>
</dbReference>
<dbReference type="SMART" id="SM01038">
    <property type="entry name" value="Bgal_small_N"/>
    <property type="match status" value="1"/>
</dbReference>
<dbReference type="RefSeq" id="WP_060451229.1">
    <property type="nucleotide sequence ID" value="NZ_DAWEDY010000081.1"/>
</dbReference>
<comment type="catalytic activity">
    <reaction evidence="1">
        <text>Hydrolysis of terminal non-reducing beta-D-galactose residues in beta-D-galactosides.</text>
        <dbReference type="EC" id="3.2.1.23"/>
    </reaction>
</comment>
<name>A0A5M5E8D2_BACOV</name>
<protein>
    <recommendedName>
        <fullName evidence="5">beta-galactosidase</fullName>
        <ecNumber evidence="5">3.2.1.23</ecNumber>
    </recommendedName>
    <alternativeName>
        <fullName evidence="9">Lactase</fullName>
    </alternativeName>
</protein>
<dbReference type="Pfam" id="PF00703">
    <property type="entry name" value="Glyco_hydro_2"/>
    <property type="match status" value="1"/>
</dbReference>
<dbReference type="Pfam" id="PF02837">
    <property type="entry name" value="Glyco_hydro_2_N"/>
    <property type="match status" value="1"/>
</dbReference>
<dbReference type="Pfam" id="PF16353">
    <property type="entry name" value="LacZ_4"/>
    <property type="match status" value="1"/>
</dbReference>
<accession>A0A5M5E8D2</accession>
<evidence type="ECO:0000256" key="7">
    <source>
        <dbReference type="ARBA" id="ARBA00022837"/>
    </source>
</evidence>
<dbReference type="InterPro" id="IPR004199">
    <property type="entry name" value="B-gal_small/dom_5"/>
</dbReference>
<dbReference type="InterPro" id="IPR006103">
    <property type="entry name" value="Glyco_hydro_2_cat"/>
</dbReference>
<dbReference type="InterPro" id="IPR006102">
    <property type="entry name" value="Ig-like_GH2"/>
</dbReference>
<evidence type="ECO:0000313" key="12">
    <source>
        <dbReference type="EMBL" id="KAA4089855.1"/>
    </source>
</evidence>
<dbReference type="PANTHER" id="PTHR46323">
    <property type="entry name" value="BETA-GALACTOSIDASE"/>
    <property type="match status" value="1"/>
</dbReference>
<organism evidence="12 13">
    <name type="scientific">Bacteroides ovatus</name>
    <dbReference type="NCBI Taxonomy" id="28116"/>
    <lineage>
        <taxon>Bacteria</taxon>
        <taxon>Pseudomonadati</taxon>
        <taxon>Bacteroidota</taxon>
        <taxon>Bacteroidia</taxon>
        <taxon>Bacteroidales</taxon>
        <taxon>Bacteroidaceae</taxon>
        <taxon>Bacteroides</taxon>
    </lineage>
</organism>
<dbReference type="InterPro" id="IPR011013">
    <property type="entry name" value="Gal_mutarotase_sf_dom"/>
</dbReference>
<comment type="similarity">
    <text evidence="3">Belongs to the glycosyl hydrolase 2 family.</text>
</comment>
<dbReference type="PRINTS" id="PR00132">
    <property type="entry name" value="GLHYDRLASE2"/>
</dbReference>
<reference evidence="12 13" key="1">
    <citation type="journal article" date="2019" name="Nat. Med.">
        <title>A library of human gut bacterial isolates paired with longitudinal multiomics data enables mechanistic microbiome research.</title>
        <authorList>
            <person name="Poyet M."/>
            <person name="Groussin M."/>
            <person name="Gibbons S.M."/>
            <person name="Avila-Pacheco J."/>
            <person name="Jiang X."/>
            <person name="Kearney S.M."/>
            <person name="Perrotta A.R."/>
            <person name="Berdy B."/>
            <person name="Zhao S."/>
            <person name="Lieberman T.D."/>
            <person name="Swanson P.K."/>
            <person name="Smith M."/>
            <person name="Roesemann S."/>
            <person name="Alexander J.E."/>
            <person name="Rich S.A."/>
            <person name="Livny J."/>
            <person name="Vlamakis H."/>
            <person name="Clish C."/>
            <person name="Bullock K."/>
            <person name="Deik A."/>
            <person name="Scott J."/>
            <person name="Pierce K.A."/>
            <person name="Xavier R.J."/>
            <person name="Alm E.J."/>
        </authorList>
    </citation>
    <scope>NUCLEOTIDE SEQUENCE [LARGE SCALE GENOMIC DNA]</scope>
    <source>
        <strain evidence="12 13">BIOML-A134</strain>
    </source>
</reference>
<proteinExistence type="inferred from homology"/>
<evidence type="ECO:0000259" key="11">
    <source>
        <dbReference type="SMART" id="SM01038"/>
    </source>
</evidence>
<dbReference type="Gene3D" id="2.60.40.10">
    <property type="entry name" value="Immunoglobulins"/>
    <property type="match status" value="2"/>
</dbReference>
<dbReference type="SUPFAM" id="SSF49303">
    <property type="entry name" value="beta-Galactosidase/glucuronidase domain"/>
    <property type="match status" value="2"/>
</dbReference>
<evidence type="ECO:0000256" key="6">
    <source>
        <dbReference type="ARBA" id="ARBA00022801"/>
    </source>
</evidence>
<evidence type="ECO:0000256" key="1">
    <source>
        <dbReference type="ARBA" id="ARBA00001412"/>
    </source>
</evidence>
<evidence type="ECO:0000256" key="4">
    <source>
        <dbReference type="ARBA" id="ARBA00011245"/>
    </source>
</evidence>
<dbReference type="InterPro" id="IPR050347">
    <property type="entry name" value="Bact_Beta-galactosidase"/>
</dbReference>
<dbReference type="InterPro" id="IPR006104">
    <property type="entry name" value="Glyco_hydro_2_N"/>
</dbReference>
<feature type="signal peptide" evidence="10">
    <location>
        <begin position="1"/>
        <end position="20"/>
    </location>
</feature>
<dbReference type="Pfam" id="PF02929">
    <property type="entry name" value="Bgal_small_N"/>
    <property type="match status" value="1"/>
</dbReference>